<keyword evidence="2" id="KW-1185">Reference proteome</keyword>
<organism evidence="1 2">
    <name type="scientific">Erwinia phage Faunus</name>
    <dbReference type="NCBI Taxonomy" id="2182346"/>
    <lineage>
        <taxon>Viruses</taxon>
        <taxon>Duplodnaviria</taxon>
        <taxon>Heunggongvirae</taxon>
        <taxon>Uroviricota</taxon>
        <taxon>Caudoviricetes</taxon>
        <taxon>Chaseviridae</taxon>
        <taxon>Cleopatravirinae</taxon>
        <taxon>Faunusvirus</taxon>
        <taxon>Faunusvirus faunus</taxon>
    </lineage>
</organism>
<dbReference type="RefSeq" id="YP_009802127.1">
    <property type="nucleotide sequence ID" value="NC_047978.1"/>
</dbReference>
<dbReference type="KEGG" id="vg:54992661"/>
<evidence type="ECO:0000313" key="1">
    <source>
        <dbReference type="EMBL" id="AWN08617.1"/>
    </source>
</evidence>
<reference evidence="1 2" key="1">
    <citation type="submission" date="2018-04" db="EMBL/GenBank/DDBJ databases">
        <title>Phage therapy in agriculture - a green tech approach to combat plant pathogenic bacteria.</title>
        <authorList>
            <person name="Djurhuus A.M."/>
            <person name="Carstens A.B."/>
            <person name="Hansen L.H."/>
        </authorList>
    </citation>
    <scope>NUCLEOTIDE SEQUENCE [LARGE SCALE GENOMIC DNA]</scope>
</reference>
<accession>A0A2U8UWX1</accession>
<evidence type="ECO:0000313" key="2">
    <source>
        <dbReference type="Proteomes" id="UP000246222"/>
    </source>
</evidence>
<dbReference type="GeneID" id="54992661"/>
<name>A0A2U8UWX1_9CAUD</name>
<dbReference type="EMBL" id="MH191398">
    <property type="protein sequence ID" value="AWN08617.1"/>
    <property type="molecule type" value="Genomic_DNA"/>
</dbReference>
<dbReference type="Proteomes" id="UP000246222">
    <property type="component" value="Segment"/>
</dbReference>
<proteinExistence type="predicted"/>
<sequence length="112" mass="12943">MLNEINTLEKYFMNNLVSSQALQMMAENKDINLEELRDKVALVAFNALLTDAAKHYDSSVPIKEIVARAVWDFADEFMRERYERECVLRVNLQPNQSTRPGDIPPDLDLLNN</sequence>
<protein>
    <submittedName>
        <fullName evidence="1">Uncharacterized protein</fullName>
    </submittedName>
</protein>